<evidence type="ECO:0000313" key="2">
    <source>
        <dbReference type="EMBL" id="MBM7632092.1"/>
    </source>
</evidence>
<dbReference type="EMBL" id="JAFBEC010000003">
    <property type="protein sequence ID" value="MBM7632092.1"/>
    <property type="molecule type" value="Genomic_DNA"/>
</dbReference>
<comment type="caution">
    <text evidence="2">The sequence shown here is derived from an EMBL/GenBank/DDBJ whole genome shotgun (WGS) entry which is preliminary data.</text>
</comment>
<organism evidence="2 3">
    <name type="scientific">Geomicrobium sediminis</name>
    <dbReference type="NCBI Taxonomy" id="1347788"/>
    <lineage>
        <taxon>Bacteria</taxon>
        <taxon>Bacillati</taxon>
        <taxon>Bacillota</taxon>
        <taxon>Bacilli</taxon>
        <taxon>Bacillales</taxon>
        <taxon>Geomicrobium</taxon>
    </lineage>
</organism>
<keyword evidence="3" id="KW-1185">Reference proteome</keyword>
<feature type="domain" description="YtkA-like" evidence="1">
    <location>
        <begin position="35"/>
        <end position="113"/>
    </location>
</feature>
<gene>
    <name evidence="2" type="ORF">JOD17_001185</name>
</gene>
<dbReference type="PROSITE" id="PS51257">
    <property type="entry name" value="PROKAR_LIPOPROTEIN"/>
    <property type="match status" value="1"/>
</dbReference>
<dbReference type="Proteomes" id="UP000741863">
    <property type="component" value="Unassembled WGS sequence"/>
</dbReference>
<evidence type="ECO:0000313" key="3">
    <source>
        <dbReference type="Proteomes" id="UP000741863"/>
    </source>
</evidence>
<reference evidence="2 3" key="1">
    <citation type="submission" date="2021-01" db="EMBL/GenBank/DDBJ databases">
        <title>Genomic Encyclopedia of Type Strains, Phase IV (KMG-IV): sequencing the most valuable type-strain genomes for metagenomic binning, comparative biology and taxonomic classification.</title>
        <authorList>
            <person name="Goeker M."/>
        </authorList>
    </citation>
    <scope>NUCLEOTIDE SEQUENCE [LARGE SCALE GENOMIC DNA]</scope>
    <source>
        <strain evidence="2 3">DSM 25540</strain>
    </source>
</reference>
<accession>A0ABS2P9K8</accession>
<dbReference type="Pfam" id="PF13115">
    <property type="entry name" value="YtkA"/>
    <property type="match status" value="1"/>
</dbReference>
<protein>
    <recommendedName>
        <fullName evidence="1">YtkA-like domain-containing protein</fullName>
    </recommendedName>
</protein>
<sequence length="163" mass="18237">MLKRSLVAVASCAILFGCSNEEVDNSATNEMMEIVEVDVLFDHEFEETGDHALAIRISQGDEAIEHAQHVDFEIWKADERANGDIISASHAEDGVYEIKYTFNESGAYFVQIHVTAKGYHVMPLKGILIGDFTKQDQSRIEEGPLEDRSNYDHSEIDAMKIDG</sequence>
<dbReference type="InterPro" id="IPR032693">
    <property type="entry name" value="YtkA-like_dom"/>
</dbReference>
<evidence type="ECO:0000259" key="1">
    <source>
        <dbReference type="Pfam" id="PF13115"/>
    </source>
</evidence>
<name>A0ABS2P9K8_9BACL</name>
<dbReference type="RefSeq" id="WP_204696181.1">
    <property type="nucleotide sequence ID" value="NZ_JAFBEC010000003.1"/>
</dbReference>
<proteinExistence type="predicted"/>